<dbReference type="PROSITE" id="PS50056">
    <property type="entry name" value="TYR_PHOSPHATASE_2"/>
    <property type="match status" value="1"/>
</dbReference>
<accession>A0A1I7WSN3</accession>
<dbReference type="PANTHER" id="PTHR45961">
    <property type="entry name" value="IP21249P"/>
    <property type="match status" value="1"/>
</dbReference>
<feature type="domain" description="Tyrosine-protein phosphatase" evidence="4">
    <location>
        <begin position="206"/>
        <end position="346"/>
    </location>
</feature>
<dbReference type="PANTHER" id="PTHR45961:SF3">
    <property type="entry name" value="DUAL SPECIFICITY PROTEIN PHOSPHATASE 14"/>
    <property type="match status" value="1"/>
</dbReference>
<dbReference type="SMART" id="SM00195">
    <property type="entry name" value="DSPc"/>
    <property type="match status" value="1"/>
</dbReference>
<dbReference type="AlphaFoldDB" id="A0A1I7WSN3"/>
<dbReference type="InterPro" id="IPR000387">
    <property type="entry name" value="Tyr_Pase_dom"/>
</dbReference>
<proteinExistence type="inferred from homology"/>
<evidence type="ECO:0000313" key="7">
    <source>
        <dbReference type="WBParaSite" id="Hba_08097"/>
    </source>
</evidence>
<dbReference type="InterPro" id="IPR012292">
    <property type="entry name" value="Globin/Proto"/>
</dbReference>
<dbReference type="SUPFAM" id="SSF52799">
    <property type="entry name" value="(Phosphotyrosine protein) phosphatases II"/>
    <property type="match status" value="1"/>
</dbReference>
<dbReference type="Pfam" id="PF00782">
    <property type="entry name" value="DSPc"/>
    <property type="match status" value="1"/>
</dbReference>
<dbReference type="PROSITE" id="PS50054">
    <property type="entry name" value="TYR_PHOSPHATASE_DUAL"/>
    <property type="match status" value="1"/>
</dbReference>
<dbReference type="Proteomes" id="UP000095283">
    <property type="component" value="Unplaced"/>
</dbReference>
<dbReference type="GO" id="GO:0020037">
    <property type="term" value="F:heme binding"/>
    <property type="evidence" value="ECO:0007669"/>
    <property type="project" value="InterPro"/>
</dbReference>
<evidence type="ECO:0000256" key="3">
    <source>
        <dbReference type="ARBA" id="ARBA00022912"/>
    </source>
</evidence>
<dbReference type="PRINTS" id="PR01908">
    <property type="entry name" value="ADSPHPHTASE"/>
</dbReference>
<evidence type="ECO:0000313" key="6">
    <source>
        <dbReference type="Proteomes" id="UP000095283"/>
    </source>
</evidence>
<evidence type="ECO:0000259" key="5">
    <source>
        <dbReference type="PROSITE" id="PS50056"/>
    </source>
</evidence>
<dbReference type="GO" id="GO:0019825">
    <property type="term" value="F:oxygen binding"/>
    <property type="evidence" value="ECO:0007669"/>
    <property type="project" value="InterPro"/>
</dbReference>
<dbReference type="CDD" id="cd14514">
    <property type="entry name" value="DUSP14-like"/>
    <property type="match status" value="1"/>
</dbReference>
<sequence>MNVRHVTTKELIAISARRDRNDGERFVVPYLCLYFPLLALNLSQRPNAFHKTMLNCIQSSPKLNEIIACQIYCYRDLTKWPKLNGICQAQQSFYSRLIYQLDLDSSGVADAAYSLGRIHFHYAQYGLKPHFLDLWTLHMEKIVSELKFDLEKEKKQFLNAFRQLSGYITEMMNLAYSRCQQEALLKSRAEATMKPTPNPKDKLLLSISEVLPHLYLAGYGCITEGKLKKFGITHAIDATNLGSNRRLSGIKYMDVPVDDSNIARISGYFEKVCQFIDSAKESGGKTIIFCAAGVSRSATLAIMYLMIRNDKTLKEAYYCVNQVRPIISPNVGFWRQMIDYEKQMTGEASVSLISGRMARPVPDVYLHRSLTYNA</sequence>
<organism evidence="6 7">
    <name type="scientific">Heterorhabditis bacteriophora</name>
    <name type="common">Entomopathogenic nematode worm</name>
    <dbReference type="NCBI Taxonomy" id="37862"/>
    <lineage>
        <taxon>Eukaryota</taxon>
        <taxon>Metazoa</taxon>
        <taxon>Ecdysozoa</taxon>
        <taxon>Nematoda</taxon>
        <taxon>Chromadorea</taxon>
        <taxon>Rhabditida</taxon>
        <taxon>Rhabditina</taxon>
        <taxon>Rhabditomorpha</taxon>
        <taxon>Strongyloidea</taxon>
        <taxon>Heterorhabditidae</taxon>
        <taxon>Heterorhabditis</taxon>
    </lineage>
</organism>
<keyword evidence="3" id="KW-0904">Protein phosphatase</keyword>
<keyword evidence="6" id="KW-1185">Reference proteome</keyword>
<reference evidence="7" key="1">
    <citation type="submission" date="2016-11" db="UniProtKB">
        <authorList>
            <consortium name="WormBaseParasite"/>
        </authorList>
    </citation>
    <scope>IDENTIFICATION</scope>
</reference>
<dbReference type="Gene3D" id="1.10.490.10">
    <property type="entry name" value="Globins"/>
    <property type="match status" value="1"/>
</dbReference>
<dbReference type="InterPro" id="IPR052103">
    <property type="entry name" value="Dual_spec_Phospatases"/>
</dbReference>
<dbReference type="Gene3D" id="3.90.190.10">
    <property type="entry name" value="Protein tyrosine phosphatase superfamily"/>
    <property type="match status" value="1"/>
</dbReference>
<comment type="similarity">
    <text evidence="1">Belongs to the protein-tyrosine phosphatase family. Non-receptor class dual specificity subfamily.</text>
</comment>
<dbReference type="WBParaSite" id="Hba_08097">
    <property type="protein sequence ID" value="Hba_08097"/>
    <property type="gene ID" value="Hba_08097"/>
</dbReference>
<dbReference type="InterPro" id="IPR029021">
    <property type="entry name" value="Prot-tyrosine_phosphatase-like"/>
</dbReference>
<dbReference type="GO" id="GO:0005737">
    <property type="term" value="C:cytoplasm"/>
    <property type="evidence" value="ECO:0007669"/>
    <property type="project" value="TreeGrafter"/>
</dbReference>
<dbReference type="GO" id="GO:0004721">
    <property type="term" value="F:phosphoprotein phosphatase activity"/>
    <property type="evidence" value="ECO:0007669"/>
    <property type="project" value="UniProtKB-KW"/>
</dbReference>
<evidence type="ECO:0000256" key="1">
    <source>
        <dbReference type="ARBA" id="ARBA00008601"/>
    </source>
</evidence>
<feature type="domain" description="Tyrosine specific protein phosphatases" evidence="5">
    <location>
        <begin position="266"/>
        <end position="325"/>
    </location>
</feature>
<evidence type="ECO:0000256" key="2">
    <source>
        <dbReference type="ARBA" id="ARBA00022801"/>
    </source>
</evidence>
<protein>
    <submittedName>
        <fullName evidence="7">Tyrosine-protein phosphatase domain-containing protein</fullName>
    </submittedName>
</protein>
<keyword evidence="2" id="KW-0378">Hydrolase</keyword>
<dbReference type="InterPro" id="IPR000340">
    <property type="entry name" value="Dual-sp_phosphatase_cat-dom"/>
</dbReference>
<dbReference type="InterPro" id="IPR020422">
    <property type="entry name" value="TYR_PHOSPHATASE_DUAL_dom"/>
</dbReference>
<name>A0A1I7WSN3_HETBA</name>
<evidence type="ECO:0000259" key="4">
    <source>
        <dbReference type="PROSITE" id="PS50054"/>
    </source>
</evidence>